<dbReference type="Pfam" id="PF13412">
    <property type="entry name" value="HTH_24"/>
    <property type="match status" value="1"/>
</dbReference>
<dbReference type="InterPro" id="IPR019885">
    <property type="entry name" value="Tscrpt_reg_HTH_AsnC-type_CS"/>
</dbReference>
<evidence type="ECO:0000259" key="4">
    <source>
        <dbReference type="PROSITE" id="PS50943"/>
    </source>
</evidence>
<feature type="domain" description="HTH asnC-type" evidence="5">
    <location>
        <begin position="3"/>
        <end position="64"/>
    </location>
</feature>
<dbReference type="InterPro" id="IPR011008">
    <property type="entry name" value="Dimeric_a/b-barrel"/>
</dbReference>
<dbReference type="SMART" id="SM00344">
    <property type="entry name" value="HTH_ASNC"/>
    <property type="match status" value="1"/>
</dbReference>
<keyword evidence="2 6" id="KW-0238">DNA-binding</keyword>
<keyword evidence="3" id="KW-0804">Transcription</keyword>
<evidence type="ECO:0000256" key="1">
    <source>
        <dbReference type="ARBA" id="ARBA00023015"/>
    </source>
</evidence>
<dbReference type="KEGG" id="cnan:A2G96_22330"/>
<dbReference type="PANTHER" id="PTHR30154">
    <property type="entry name" value="LEUCINE-RESPONSIVE REGULATORY PROTEIN"/>
    <property type="match status" value="1"/>
</dbReference>
<evidence type="ECO:0000256" key="3">
    <source>
        <dbReference type="ARBA" id="ARBA00023163"/>
    </source>
</evidence>
<evidence type="ECO:0000313" key="7">
    <source>
        <dbReference type="Proteomes" id="UP000075238"/>
    </source>
</evidence>
<dbReference type="Pfam" id="PF01037">
    <property type="entry name" value="AsnC_trans_reg"/>
    <property type="match status" value="1"/>
</dbReference>
<dbReference type="Proteomes" id="UP000075238">
    <property type="component" value="Chromosome 2"/>
</dbReference>
<dbReference type="STRING" id="1796606.A2G96_22330"/>
<dbReference type="GO" id="GO:0043565">
    <property type="term" value="F:sequence-specific DNA binding"/>
    <property type="evidence" value="ECO:0007669"/>
    <property type="project" value="InterPro"/>
</dbReference>
<keyword evidence="7" id="KW-1185">Reference proteome</keyword>
<dbReference type="PANTHER" id="PTHR30154:SF34">
    <property type="entry name" value="TRANSCRIPTIONAL REGULATOR AZLB"/>
    <property type="match status" value="1"/>
</dbReference>
<evidence type="ECO:0000313" key="6">
    <source>
        <dbReference type="EMBL" id="AMR80583.1"/>
    </source>
</evidence>
<dbReference type="InterPro" id="IPR036390">
    <property type="entry name" value="WH_DNA-bd_sf"/>
</dbReference>
<gene>
    <name evidence="6" type="ORF">A2G96_22330</name>
</gene>
<dbReference type="InterPro" id="IPR036388">
    <property type="entry name" value="WH-like_DNA-bd_sf"/>
</dbReference>
<dbReference type="Gene3D" id="3.30.70.920">
    <property type="match status" value="1"/>
</dbReference>
<dbReference type="PROSITE" id="PS00519">
    <property type="entry name" value="HTH_ASNC_1"/>
    <property type="match status" value="1"/>
</dbReference>
<protein>
    <submittedName>
        <fullName evidence="6">DNA-binding protein</fullName>
    </submittedName>
</protein>
<dbReference type="InterPro" id="IPR001387">
    <property type="entry name" value="Cro/C1-type_HTH"/>
</dbReference>
<accession>A0A142JR71</accession>
<dbReference type="GO" id="GO:0006355">
    <property type="term" value="P:regulation of DNA-templated transcription"/>
    <property type="evidence" value="ECO:0007669"/>
    <property type="project" value="UniProtKB-ARBA"/>
</dbReference>
<dbReference type="CDD" id="cd00090">
    <property type="entry name" value="HTH_ARSR"/>
    <property type="match status" value="1"/>
</dbReference>
<dbReference type="RefSeq" id="WP_062802416.1">
    <property type="nucleotide sequence ID" value="NZ_CP014845.1"/>
</dbReference>
<dbReference type="GO" id="GO:0005829">
    <property type="term" value="C:cytosol"/>
    <property type="evidence" value="ECO:0007669"/>
    <property type="project" value="TreeGrafter"/>
</dbReference>
<dbReference type="InterPro" id="IPR000485">
    <property type="entry name" value="AsnC-type_HTH_dom"/>
</dbReference>
<feature type="domain" description="HTH cro/C1-type" evidence="4">
    <location>
        <begin position="11"/>
        <end position="38"/>
    </location>
</feature>
<dbReference type="PROSITE" id="PS50956">
    <property type="entry name" value="HTH_ASNC_2"/>
    <property type="match status" value="1"/>
</dbReference>
<evidence type="ECO:0000256" key="2">
    <source>
        <dbReference type="ARBA" id="ARBA00023125"/>
    </source>
</evidence>
<dbReference type="InterPro" id="IPR019888">
    <property type="entry name" value="Tscrpt_reg_AsnC-like"/>
</dbReference>
<dbReference type="InterPro" id="IPR011991">
    <property type="entry name" value="ArsR-like_HTH"/>
</dbReference>
<organism evidence="6 7">
    <name type="scientific">Cupriavidus nantongensis</name>
    <dbReference type="NCBI Taxonomy" id="1796606"/>
    <lineage>
        <taxon>Bacteria</taxon>
        <taxon>Pseudomonadati</taxon>
        <taxon>Pseudomonadota</taxon>
        <taxon>Betaproteobacteria</taxon>
        <taxon>Burkholderiales</taxon>
        <taxon>Burkholderiaceae</taxon>
        <taxon>Cupriavidus</taxon>
    </lineage>
</organism>
<dbReference type="GO" id="GO:0043200">
    <property type="term" value="P:response to amino acid"/>
    <property type="evidence" value="ECO:0007669"/>
    <property type="project" value="TreeGrafter"/>
</dbReference>
<dbReference type="EMBL" id="CP014845">
    <property type="protein sequence ID" value="AMR80583.1"/>
    <property type="molecule type" value="Genomic_DNA"/>
</dbReference>
<dbReference type="AlphaFoldDB" id="A0A142JR71"/>
<dbReference type="SUPFAM" id="SSF54909">
    <property type="entry name" value="Dimeric alpha+beta barrel"/>
    <property type="match status" value="1"/>
</dbReference>
<dbReference type="OrthoDB" id="8590699at2"/>
<name>A0A142JR71_9BURK</name>
<dbReference type="Gene3D" id="1.10.10.10">
    <property type="entry name" value="Winged helix-like DNA-binding domain superfamily/Winged helix DNA-binding domain"/>
    <property type="match status" value="1"/>
</dbReference>
<dbReference type="SUPFAM" id="SSF46785">
    <property type="entry name" value="Winged helix' DNA-binding domain"/>
    <property type="match status" value="1"/>
</dbReference>
<sequence length="154" mass="17367">MQLDAYDRKLLRLLQDNNKLSQRQLADAVNLSPSAVNRRIAALEAEGVIVANTAVVDPAQVGKMITILVEVTLENERLDLLDEVRKRFVDCPQVQQVYYVTGDFDFLLVLAVADMTEYERLTRELFFVSGNVKNFKTHVAMQRAKVSLGVSIEP</sequence>
<keyword evidence="1" id="KW-0805">Transcription regulation</keyword>
<dbReference type="PRINTS" id="PR00033">
    <property type="entry name" value="HTHASNC"/>
</dbReference>
<dbReference type="PROSITE" id="PS50943">
    <property type="entry name" value="HTH_CROC1"/>
    <property type="match status" value="1"/>
</dbReference>
<evidence type="ECO:0000259" key="5">
    <source>
        <dbReference type="PROSITE" id="PS50956"/>
    </source>
</evidence>
<proteinExistence type="predicted"/>
<dbReference type="InterPro" id="IPR019887">
    <property type="entry name" value="Tscrpt_reg_AsnC/Lrp_C"/>
</dbReference>
<reference evidence="6 7" key="1">
    <citation type="submission" date="2016-03" db="EMBL/GenBank/DDBJ databases">
        <title>Complete genome sequence of a novel chlorpyrifos degrading bacterium, Cupriavidus nantongensis sp. X1.</title>
        <authorList>
            <person name="Fang L."/>
        </authorList>
    </citation>
    <scope>NUCLEOTIDE SEQUENCE [LARGE SCALE GENOMIC DNA]</scope>
    <source>
        <strain evidence="6 7">X1</strain>
    </source>
</reference>